<dbReference type="InterPro" id="IPR050821">
    <property type="entry name" value="Cytosolic_carboxypeptidase"/>
</dbReference>
<evidence type="ECO:0000259" key="4">
    <source>
        <dbReference type="PROSITE" id="PS52035"/>
    </source>
</evidence>
<name>A0AAD5U6K4_9FUNG</name>
<evidence type="ECO:0000256" key="1">
    <source>
        <dbReference type="ARBA" id="ARBA00001947"/>
    </source>
</evidence>
<feature type="active site" description="Proton donor/acceptor" evidence="3">
    <location>
        <position position="1334"/>
    </location>
</feature>
<dbReference type="PANTHER" id="PTHR12756">
    <property type="entry name" value="CYTOSOLIC CARBOXYPEPTIDASE"/>
    <property type="match status" value="1"/>
</dbReference>
<dbReference type="InterPro" id="IPR000834">
    <property type="entry name" value="Peptidase_M14"/>
</dbReference>
<comment type="similarity">
    <text evidence="2 3">Belongs to the peptidase M14 family.</text>
</comment>
<evidence type="ECO:0000313" key="5">
    <source>
        <dbReference type="EMBL" id="KAJ3226067.1"/>
    </source>
</evidence>
<dbReference type="PANTHER" id="PTHR12756:SF11">
    <property type="entry name" value="CYTOSOLIC CARBOXYPEPTIDASE 1"/>
    <property type="match status" value="1"/>
</dbReference>
<dbReference type="Gene3D" id="2.60.40.3120">
    <property type="match status" value="1"/>
</dbReference>
<dbReference type="GO" id="GO:0006508">
    <property type="term" value="P:proteolysis"/>
    <property type="evidence" value="ECO:0007669"/>
    <property type="project" value="InterPro"/>
</dbReference>
<reference evidence="5" key="1">
    <citation type="submission" date="2020-05" db="EMBL/GenBank/DDBJ databases">
        <title>Phylogenomic resolution of chytrid fungi.</title>
        <authorList>
            <person name="Stajich J.E."/>
            <person name="Amses K."/>
            <person name="Simmons R."/>
            <person name="Seto K."/>
            <person name="Myers J."/>
            <person name="Bonds A."/>
            <person name="Quandt C.A."/>
            <person name="Barry K."/>
            <person name="Liu P."/>
            <person name="Grigoriev I."/>
            <person name="Longcore J.E."/>
            <person name="James T.Y."/>
        </authorList>
    </citation>
    <scope>NUCLEOTIDE SEQUENCE</scope>
    <source>
        <strain evidence="5">JEL0476</strain>
    </source>
</reference>
<feature type="domain" description="Peptidase M14" evidence="4">
    <location>
        <begin position="1101"/>
        <end position="1373"/>
    </location>
</feature>
<evidence type="ECO:0000256" key="2">
    <source>
        <dbReference type="ARBA" id="ARBA00005988"/>
    </source>
</evidence>
<evidence type="ECO:0000313" key="6">
    <source>
        <dbReference type="Proteomes" id="UP001211065"/>
    </source>
</evidence>
<sequence length="1409" mass="160597">MTENNLQYFSIISSYKNVNARIGPLNKQKSTYLNKNSKTKIKKKISKNKSVSATSISATSSANKLTSNSSSKISSNIGIGLVHPLTKLLEKLAVSVSNYSKECNLQKNLSAPTLIHLNNEEYMERNRYISNENFDEKQVAVKKNLKNTKKKYLSRLSSNERINVTIPLSTCSDGFKSQKSRKEKIIRKKSVKEDDLFRIVEAPKYFVEGDSDVKEDDNNICFNDDTQLCSSLQKPKIVDLNATSQELITLNITGLLPLPPVSSTENKQLTREISSVVSSLSSLHNSSNSLEDSESLNMESESYDFSKIENFNENTLLIKETIYGEIDQDKISNFETSDNTPEESDLTREILKNSLENVTYTNSDTRLSKINSDTTLATKIYLIEIQKLLKEVFRLLKREGYISSENCIQKLLFSSSSIVNYPFSIFVVIKCLGIANEIYPFVGEDHSNIDQCKTISTCSNQYGSNVFTSYSKNSLIQILLILTTPNITEQVSINLNYFIKKGVINQLLKWLSVLISKKENFLVNESLIFDILEVLKRLGKFEAKISVYARLNNCIKPLITFLEEIFVIYLNSKIEKRLVAINMEEYGEKKYNEDYISDVIKSDKKEANVLILIKAGAVNFASQVILERVHYSITPQLEIIMDELQDLDDNLTVVLDVFGILAKGRSTEVIKSLIPKSIASCLDVSDGFPIKFLIMLLTILLNNSCITTNIKLKKNGSNESLKKENLNNLGGSSGSINCSKTNNVFKEQILTNTPPSNEGDKNSTILINLNVIKSILRILIDVSKNENFYKILKDFRFHVTLIDYLLRPDFTDPQLPSQVNSQQNSSTNLFEFQKPVDMKKCMLKPPIKRLCTVTTQSLQLLRILIPPVALPFIEKILVDKYEIDENCSSELTEKEKLHLNFFFPEIDELGSMFSEEINLKSLSINEILFQNKTILKKKVIKAASGSFKNSFQKQGKKSNQSELKRLSFETIYDFANISEHYTPSAGRLVYNHRDCGVKRNSSDLEFDSSFESGNLALAIKISEFRYQLVINSDVNTSMGKHNQWFYFSCKNMKPRVTYTFTIINMSKSNSQLNFGMQPVFFSTLQNSWMRVGEEVYYYKNHYYKNPPSENFIDSADELYSSFTFQFQFPNSDDMCYFAYHYPYTYTNLQCLLDNISSNNFITRQLLCETVGGHRCDLLTITATDVESNLRKPLSERCYIYLSARVHPDGVIVGNHRTSLAGLDLNRQWKSPKKNESPTIFWAKNLIGHLCNVIGNKPLLCCDIHGHSRKKNVFIFGNDISKEGNFDHIFPTILSNICSSFDLNNCLYTNDPAKEGTARVVWYKEFGISSSYTLESSYCGATVGEYKGFQKYESILLSFHLKRHNITLEYAALARLSHLKRPYFIEAQPESLQKQHLSKELKKLQKSRVK</sequence>
<dbReference type="GO" id="GO:0004181">
    <property type="term" value="F:metallocarboxypeptidase activity"/>
    <property type="evidence" value="ECO:0007669"/>
    <property type="project" value="InterPro"/>
</dbReference>
<comment type="cofactor">
    <cofactor evidence="1">
        <name>Zn(2+)</name>
        <dbReference type="ChEBI" id="CHEBI:29105"/>
    </cofactor>
</comment>
<organism evidence="5 6">
    <name type="scientific">Clydaea vesicula</name>
    <dbReference type="NCBI Taxonomy" id="447962"/>
    <lineage>
        <taxon>Eukaryota</taxon>
        <taxon>Fungi</taxon>
        <taxon>Fungi incertae sedis</taxon>
        <taxon>Chytridiomycota</taxon>
        <taxon>Chytridiomycota incertae sedis</taxon>
        <taxon>Chytridiomycetes</taxon>
        <taxon>Lobulomycetales</taxon>
        <taxon>Lobulomycetaceae</taxon>
        <taxon>Clydaea</taxon>
    </lineage>
</organism>
<dbReference type="PROSITE" id="PS52035">
    <property type="entry name" value="PEPTIDASE_M14"/>
    <property type="match status" value="1"/>
</dbReference>
<keyword evidence="5" id="KW-0645">Protease</keyword>
<comment type="caution">
    <text evidence="5">The sequence shown here is derived from an EMBL/GenBank/DDBJ whole genome shotgun (WGS) entry which is preliminary data.</text>
</comment>
<accession>A0AAD5U6K4</accession>
<protein>
    <submittedName>
        <fullName evidence="5">Cytosolic carboxypeptidase 1</fullName>
    </submittedName>
</protein>
<keyword evidence="5" id="KW-0378">Hydrolase</keyword>
<dbReference type="InterPro" id="IPR040626">
    <property type="entry name" value="Pepdidase_M14_N"/>
</dbReference>
<dbReference type="SUPFAM" id="SSF53187">
    <property type="entry name" value="Zn-dependent exopeptidases"/>
    <property type="match status" value="1"/>
</dbReference>
<keyword evidence="6" id="KW-1185">Reference proteome</keyword>
<dbReference type="GO" id="GO:0008270">
    <property type="term" value="F:zinc ion binding"/>
    <property type="evidence" value="ECO:0007669"/>
    <property type="project" value="InterPro"/>
</dbReference>
<evidence type="ECO:0000256" key="3">
    <source>
        <dbReference type="PROSITE-ProRule" id="PRU01379"/>
    </source>
</evidence>
<dbReference type="Gene3D" id="3.40.630.10">
    <property type="entry name" value="Zn peptidases"/>
    <property type="match status" value="1"/>
</dbReference>
<proteinExistence type="inferred from homology"/>
<gene>
    <name evidence="5" type="primary">AGTPBP1</name>
    <name evidence="5" type="ORF">HK099_005652</name>
</gene>
<dbReference type="EMBL" id="JADGJW010000045">
    <property type="protein sequence ID" value="KAJ3226067.1"/>
    <property type="molecule type" value="Genomic_DNA"/>
</dbReference>
<keyword evidence="5" id="KW-0121">Carboxypeptidase</keyword>
<dbReference type="Pfam" id="PF18027">
    <property type="entry name" value="Pepdidase_M14_N"/>
    <property type="match status" value="1"/>
</dbReference>
<dbReference type="Proteomes" id="UP001211065">
    <property type="component" value="Unassembled WGS sequence"/>
</dbReference>